<keyword evidence="3" id="KW-1003">Cell membrane</keyword>
<dbReference type="Pfam" id="PF02932">
    <property type="entry name" value="Neur_chan_memb"/>
    <property type="match status" value="1"/>
</dbReference>
<keyword evidence="8 20" id="KW-0406">Ion transport</keyword>
<dbReference type="InterPro" id="IPR006029">
    <property type="entry name" value="Neurotrans-gated_channel_TM"/>
</dbReference>
<dbReference type="FunFam" id="2.70.170.10:FF:000021">
    <property type="entry name" value="Gamma-aminobutyric acid receptor isoform 3b"/>
    <property type="match status" value="1"/>
</dbReference>
<feature type="domain" description="Neurotransmitter-gated ion-channel ligand-binding" evidence="21">
    <location>
        <begin position="35"/>
        <end position="237"/>
    </location>
</feature>
<dbReference type="InterPro" id="IPR006202">
    <property type="entry name" value="Neur_chan_lig-bd"/>
</dbReference>
<evidence type="ECO:0000256" key="13">
    <source>
        <dbReference type="ARBA" id="ARBA00023180"/>
    </source>
</evidence>
<evidence type="ECO:0000256" key="12">
    <source>
        <dbReference type="ARBA" id="ARBA00023173"/>
    </source>
</evidence>
<keyword evidence="7" id="KW-0770">Synapse</keyword>
<feature type="transmembrane region" description="Helical" evidence="20">
    <location>
        <begin position="304"/>
        <end position="328"/>
    </location>
</feature>
<evidence type="ECO:0000256" key="11">
    <source>
        <dbReference type="ARBA" id="ARBA00023170"/>
    </source>
</evidence>
<dbReference type="InterPro" id="IPR006028">
    <property type="entry name" value="GABAA/Glycine_rcpt"/>
</dbReference>
<dbReference type="GO" id="GO:0045211">
    <property type="term" value="C:postsynaptic membrane"/>
    <property type="evidence" value="ECO:0007669"/>
    <property type="project" value="UniProtKB-SubCell"/>
</dbReference>
<dbReference type="PRINTS" id="PR00252">
    <property type="entry name" value="NRIONCHANNEL"/>
</dbReference>
<dbReference type="GO" id="GO:0005230">
    <property type="term" value="F:extracellular ligand-gated monoatomic ion channel activity"/>
    <property type="evidence" value="ECO:0007669"/>
    <property type="project" value="InterPro"/>
</dbReference>
<dbReference type="GO" id="GO:0007214">
    <property type="term" value="P:gamma-aminobutyric acid signaling pathway"/>
    <property type="evidence" value="ECO:0007669"/>
    <property type="project" value="InterPro"/>
</dbReference>
<keyword evidence="14" id="KW-0868">Chloride</keyword>
<dbReference type="InterPro" id="IPR038050">
    <property type="entry name" value="Neuro_actylchol_rec"/>
</dbReference>
<dbReference type="Pfam" id="PF02931">
    <property type="entry name" value="Neur_chan_LBD"/>
    <property type="match status" value="1"/>
</dbReference>
<organism evidence="23 24">
    <name type="scientific">Pocillopora damicornis</name>
    <name type="common">Cauliflower coral</name>
    <name type="synonym">Millepora damicornis</name>
    <dbReference type="NCBI Taxonomy" id="46731"/>
    <lineage>
        <taxon>Eukaryota</taxon>
        <taxon>Metazoa</taxon>
        <taxon>Cnidaria</taxon>
        <taxon>Anthozoa</taxon>
        <taxon>Hexacorallia</taxon>
        <taxon>Scleractinia</taxon>
        <taxon>Astrocoeniina</taxon>
        <taxon>Pocilloporidae</taxon>
        <taxon>Pocillopora</taxon>
    </lineage>
</organism>
<feature type="domain" description="Neurotransmitter-gated ion-channel transmembrane" evidence="22">
    <location>
        <begin position="247"/>
        <end position="376"/>
    </location>
</feature>
<feature type="chain" id="PRO_5022247691" description="Gamma-aminobutyric acid receptor subunit beta" evidence="20">
    <location>
        <begin position="22"/>
        <end position="461"/>
    </location>
</feature>
<comment type="subcellular location">
    <subcellularLocation>
        <location evidence="18">Postsynaptic cell membrane</location>
        <topology evidence="18">Multi-pass membrane protein</topology>
    </subcellularLocation>
</comment>
<dbReference type="InterPro" id="IPR018000">
    <property type="entry name" value="Neurotransmitter_ion_chnl_CS"/>
</dbReference>
<sequence>MFSSILFVGLTLAKEFLISHAVYNADSNNTRTTLVLKTLFEGYDKRLRPNFGGPPCKVNISMHVLSMVPIKEIDMEATFVMFFRQHWFDPRLAYGPTLGMPKMKLSGNIVDQVWIPDTYFVNDLTQKTSCADFMFELSQEGVITHSCRLKLSLYCPMNLRKFPMDEQVCEMIFESYSYSTEDMILSWLTGGKDSIGVSGELQIPQYTLKKIEISMKSHEYSTGNFSTLLARFHLQRQIGYYILQQFIPTVLIVALSWVGFWIDERSVPARVSLGITTVLSITTLMFGIQSSLPRVGYVKAIDVFILGSFLFVFAALLEFAVICSFANASSSKRERRPKEKQVASYEKPSVIFEEMNDVEKNYQESGTFRQVFDTKRDGITEKHYRDENSNYSTSFIPTLAMSTTPWFSIKRRTGNARFSNNPVFFPKLKPCKIDRHCRKLFPLAYALYLSIYFAIYFFMPV</sequence>
<keyword evidence="17 20" id="KW-0407">Ion channel</keyword>
<evidence type="ECO:0000256" key="3">
    <source>
        <dbReference type="ARBA" id="ARBA00022475"/>
    </source>
</evidence>
<dbReference type="Gene3D" id="2.70.170.10">
    <property type="entry name" value="Neurotransmitter-gated ion-channel ligand-binding domain"/>
    <property type="match status" value="1"/>
</dbReference>
<dbReference type="Gene3D" id="1.20.58.390">
    <property type="entry name" value="Neurotransmitter-gated ion-channel transmembrane domain"/>
    <property type="match status" value="1"/>
</dbReference>
<evidence type="ECO:0000256" key="10">
    <source>
        <dbReference type="ARBA" id="ARBA00023157"/>
    </source>
</evidence>
<keyword evidence="6 20" id="KW-1133">Transmembrane helix</keyword>
<feature type="transmembrane region" description="Helical" evidence="20">
    <location>
        <begin position="273"/>
        <end position="292"/>
    </location>
</feature>
<dbReference type="PANTHER" id="PTHR18945">
    <property type="entry name" value="NEUROTRANSMITTER GATED ION CHANNEL"/>
    <property type="match status" value="1"/>
</dbReference>
<dbReference type="OrthoDB" id="8890589at2759"/>
<dbReference type="InterPro" id="IPR036734">
    <property type="entry name" value="Neur_chan_lig-bd_sf"/>
</dbReference>
<evidence type="ECO:0000256" key="9">
    <source>
        <dbReference type="ARBA" id="ARBA00023136"/>
    </source>
</evidence>
<feature type="transmembrane region" description="Helical" evidence="20">
    <location>
        <begin position="238"/>
        <end position="261"/>
    </location>
</feature>
<evidence type="ECO:0000256" key="18">
    <source>
        <dbReference type="ARBA" id="ARBA00034104"/>
    </source>
</evidence>
<dbReference type="CDD" id="cd19049">
    <property type="entry name" value="LGIC_TM_anion"/>
    <property type="match status" value="1"/>
</dbReference>
<dbReference type="InterPro" id="IPR005437">
    <property type="entry name" value="GABRG-1/4"/>
</dbReference>
<keyword evidence="11" id="KW-0675">Receptor</keyword>
<dbReference type="STRING" id="46731.A0A3M6TL85"/>
<name>A0A3M6TL85_POCDA</name>
<evidence type="ECO:0000256" key="6">
    <source>
        <dbReference type="ARBA" id="ARBA00022989"/>
    </source>
</evidence>
<keyword evidence="16" id="KW-1071">Ligand-gated ion channel</keyword>
<keyword evidence="2 20" id="KW-0813">Transport</keyword>
<feature type="signal peptide" evidence="20">
    <location>
        <begin position="1"/>
        <end position="21"/>
    </location>
</feature>
<protein>
    <recommendedName>
        <fullName evidence="19">Gamma-aminobutyric acid receptor subunit beta</fullName>
    </recommendedName>
</protein>
<dbReference type="InterPro" id="IPR006201">
    <property type="entry name" value="Neur_channel"/>
</dbReference>
<evidence type="ECO:0000256" key="20">
    <source>
        <dbReference type="RuleBase" id="RU000687"/>
    </source>
</evidence>
<evidence type="ECO:0000256" key="2">
    <source>
        <dbReference type="ARBA" id="ARBA00022448"/>
    </source>
</evidence>
<evidence type="ECO:0000256" key="1">
    <source>
        <dbReference type="ARBA" id="ARBA00010180"/>
    </source>
</evidence>
<evidence type="ECO:0000313" key="23">
    <source>
        <dbReference type="EMBL" id="RMX42058.1"/>
    </source>
</evidence>
<accession>A0A3M6TL85</accession>
<evidence type="ECO:0000256" key="15">
    <source>
        <dbReference type="ARBA" id="ARBA00023257"/>
    </source>
</evidence>
<keyword evidence="24" id="KW-1185">Reference proteome</keyword>
<evidence type="ECO:0000256" key="5">
    <source>
        <dbReference type="ARBA" id="ARBA00022729"/>
    </source>
</evidence>
<feature type="transmembrane region" description="Helical" evidence="20">
    <location>
        <begin position="440"/>
        <end position="459"/>
    </location>
</feature>
<keyword evidence="5 20" id="KW-0732">Signal</keyword>
<evidence type="ECO:0000256" key="17">
    <source>
        <dbReference type="ARBA" id="ARBA00023303"/>
    </source>
</evidence>
<keyword evidence="13" id="KW-0325">Glycoprotein</keyword>
<dbReference type="EMBL" id="RCHS01003423">
    <property type="protein sequence ID" value="RMX42058.1"/>
    <property type="molecule type" value="Genomic_DNA"/>
</dbReference>
<keyword evidence="12" id="KW-0869">Chloride channel</keyword>
<dbReference type="NCBIfam" id="TIGR00860">
    <property type="entry name" value="LIC"/>
    <property type="match status" value="1"/>
</dbReference>
<dbReference type="GO" id="GO:0034707">
    <property type="term" value="C:chloride channel complex"/>
    <property type="evidence" value="ECO:0007669"/>
    <property type="project" value="UniProtKB-KW"/>
</dbReference>
<keyword evidence="4 20" id="KW-0812">Transmembrane</keyword>
<dbReference type="Proteomes" id="UP000275408">
    <property type="component" value="Unassembled WGS sequence"/>
</dbReference>
<keyword evidence="10" id="KW-1015">Disulfide bond</keyword>
<comment type="caution">
    <text evidence="23">The sequence shown here is derived from an EMBL/GenBank/DDBJ whole genome shotgun (WGS) entry which is preliminary data.</text>
</comment>
<evidence type="ECO:0000259" key="22">
    <source>
        <dbReference type="Pfam" id="PF02932"/>
    </source>
</evidence>
<dbReference type="PROSITE" id="PS00236">
    <property type="entry name" value="NEUROTR_ION_CHANNEL"/>
    <property type="match status" value="1"/>
</dbReference>
<dbReference type="PRINTS" id="PR00253">
    <property type="entry name" value="GABAARECEPTR"/>
</dbReference>
<comment type="similarity">
    <text evidence="1">Belongs to the ligand-gated ion channel (TC 1.A.9) family. Gamma-aminobutyric acid receptor (TC 1.A.9.5) subfamily.</text>
</comment>
<dbReference type="AlphaFoldDB" id="A0A3M6TL85"/>
<evidence type="ECO:0000256" key="8">
    <source>
        <dbReference type="ARBA" id="ARBA00023065"/>
    </source>
</evidence>
<evidence type="ECO:0000259" key="21">
    <source>
        <dbReference type="Pfam" id="PF02931"/>
    </source>
</evidence>
<keyword evidence="15" id="KW-0628">Postsynaptic cell membrane</keyword>
<gene>
    <name evidence="23" type="ORF">pdam_00001206</name>
</gene>
<dbReference type="GO" id="GO:0005254">
    <property type="term" value="F:chloride channel activity"/>
    <property type="evidence" value="ECO:0007669"/>
    <property type="project" value="UniProtKB-KW"/>
</dbReference>
<evidence type="ECO:0000313" key="24">
    <source>
        <dbReference type="Proteomes" id="UP000275408"/>
    </source>
</evidence>
<evidence type="ECO:0000256" key="14">
    <source>
        <dbReference type="ARBA" id="ARBA00023214"/>
    </source>
</evidence>
<dbReference type="InterPro" id="IPR036719">
    <property type="entry name" value="Neuro-gated_channel_TM_sf"/>
</dbReference>
<evidence type="ECO:0000256" key="4">
    <source>
        <dbReference type="ARBA" id="ARBA00022692"/>
    </source>
</evidence>
<evidence type="ECO:0000256" key="19">
    <source>
        <dbReference type="ARBA" id="ARBA00071250"/>
    </source>
</evidence>
<reference evidence="23 24" key="1">
    <citation type="journal article" date="2018" name="Sci. Rep.">
        <title>Comparative analysis of the Pocillopora damicornis genome highlights role of immune system in coral evolution.</title>
        <authorList>
            <person name="Cunning R."/>
            <person name="Bay R.A."/>
            <person name="Gillette P."/>
            <person name="Baker A.C."/>
            <person name="Traylor-Knowles N."/>
        </authorList>
    </citation>
    <scope>NUCLEOTIDE SEQUENCE [LARGE SCALE GENOMIC DNA]</scope>
    <source>
        <strain evidence="23">RSMAS</strain>
        <tissue evidence="23">Whole animal</tissue>
    </source>
</reference>
<dbReference type="SUPFAM" id="SSF63712">
    <property type="entry name" value="Nicotinic receptor ligand binding domain-like"/>
    <property type="match status" value="1"/>
</dbReference>
<dbReference type="PRINTS" id="PR01620">
    <property type="entry name" value="GABAARGAMMA"/>
</dbReference>
<evidence type="ECO:0000256" key="16">
    <source>
        <dbReference type="ARBA" id="ARBA00023286"/>
    </source>
</evidence>
<dbReference type="SUPFAM" id="SSF90112">
    <property type="entry name" value="Neurotransmitter-gated ion-channel transmembrane pore"/>
    <property type="match status" value="1"/>
</dbReference>
<dbReference type="CDD" id="cd18990">
    <property type="entry name" value="LGIC_ECD_GABAAR"/>
    <property type="match status" value="1"/>
</dbReference>
<proteinExistence type="inferred from homology"/>
<keyword evidence="9 20" id="KW-0472">Membrane</keyword>
<evidence type="ECO:0000256" key="7">
    <source>
        <dbReference type="ARBA" id="ARBA00023018"/>
    </source>
</evidence>
<dbReference type="GO" id="GO:0004890">
    <property type="term" value="F:GABA-A receptor activity"/>
    <property type="evidence" value="ECO:0007669"/>
    <property type="project" value="InterPro"/>
</dbReference>